<keyword evidence="1" id="KW-1133">Transmembrane helix</keyword>
<sequence>MKELLKSNQSVLIGGILGLLFATIFIAIGFFKTIVIFIFTILGSYGGYYVKKSGLLDGFLSKKRN</sequence>
<keyword evidence="1" id="KW-0472">Membrane</keyword>
<dbReference type="KEGG" id="erx:ATZ35_06635"/>
<organism evidence="2 3">
    <name type="scientific">Enterococcus rotai</name>
    <dbReference type="NCBI Taxonomy" id="118060"/>
    <lineage>
        <taxon>Bacteria</taxon>
        <taxon>Bacillati</taxon>
        <taxon>Bacillota</taxon>
        <taxon>Bacilli</taxon>
        <taxon>Lactobacillales</taxon>
        <taxon>Enterococcaceae</taxon>
        <taxon>Enterococcus</taxon>
    </lineage>
</organism>
<reference evidence="3" key="1">
    <citation type="submission" date="2015-12" db="EMBL/GenBank/DDBJ databases">
        <authorList>
            <person name="Lauer A."/>
            <person name="Humrighouse B."/>
            <person name="Loparev V."/>
            <person name="Shewmaker P.L."/>
            <person name="Whitney A.M."/>
            <person name="McLaughlin R.W."/>
        </authorList>
    </citation>
    <scope>NUCLEOTIDE SEQUENCE [LARGE SCALE GENOMIC DNA]</scope>
    <source>
        <strain evidence="3">LMG 26678</strain>
    </source>
</reference>
<protein>
    <recommendedName>
        <fullName evidence="4">DUF2273 domain-containing protein</fullName>
    </recommendedName>
</protein>
<name>A0A0U2WXS5_9ENTE</name>
<evidence type="ECO:0000313" key="2">
    <source>
        <dbReference type="EMBL" id="ALS36842.1"/>
    </source>
</evidence>
<keyword evidence="3" id="KW-1185">Reference proteome</keyword>
<gene>
    <name evidence="2" type="ORF">ATZ35_06635</name>
</gene>
<feature type="transmembrane region" description="Helical" evidence="1">
    <location>
        <begin position="12"/>
        <end position="42"/>
    </location>
</feature>
<dbReference type="EMBL" id="CP013655">
    <property type="protein sequence ID" value="ALS36842.1"/>
    <property type="molecule type" value="Genomic_DNA"/>
</dbReference>
<evidence type="ECO:0008006" key="4">
    <source>
        <dbReference type="Google" id="ProtNLM"/>
    </source>
</evidence>
<proteinExistence type="predicted"/>
<accession>A0A0U2WXS5</accession>
<evidence type="ECO:0000313" key="3">
    <source>
        <dbReference type="Proteomes" id="UP000067523"/>
    </source>
</evidence>
<evidence type="ECO:0000256" key="1">
    <source>
        <dbReference type="SAM" id="Phobius"/>
    </source>
</evidence>
<dbReference type="Proteomes" id="UP000067523">
    <property type="component" value="Chromosome"/>
</dbReference>
<dbReference type="Pfam" id="PF10031">
    <property type="entry name" value="DUF2273"/>
    <property type="match status" value="1"/>
</dbReference>
<dbReference type="RefSeq" id="WP_208930061.1">
    <property type="nucleotide sequence ID" value="NZ_CP013655.1"/>
</dbReference>
<dbReference type="InterPro" id="IPR018730">
    <property type="entry name" value="DUF2273"/>
</dbReference>
<dbReference type="AlphaFoldDB" id="A0A0U2WXS5"/>
<keyword evidence="1" id="KW-0812">Transmembrane</keyword>
<dbReference type="STRING" id="118060.ATZ35_06635"/>